<dbReference type="Proteomes" id="UP000184693">
    <property type="component" value="Unassembled WGS sequence"/>
</dbReference>
<sequence length="65" mass="7379">MRLFKDYRTIFRLPLAFERADGPVAGCNPPAVSGLPVGLSLPIVTCYNLWLSRSTLFYFVEKTRL</sequence>
<protein>
    <submittedName>
        <fullName evidence="1">Uncharacterized protein</fullName>
    </submittedName>
</protein>
<proteinExistence type="predicted"/>
<evidence type="ECO:0000313" key="1">
    <source>
        <dbReference type="EMBL" id="SIO03919.1"/>
    </source>
</evidence>
<reference evidence="1 2" key="1">
    <citation type="submission" date="2016-11" db="EMBL/GenBank/DDBJ databases">
        <authorList>
            <person name="Jaros S."/>
            <person name="Januszkiewicz K."/>
            <person name="Wedrychowicz H."/>
        </authorList>
    </citation>
    <scope>NUCLEOTIDE SEQUENCE [LARGE SCALE GENOMIC DNA]</scope>
    <source>
        <strain evidence="1 2">GAS86</strain>
    </source>
</reference>
<name>A0A1N6G8N1_9BURK</name>
<evidence type="ECO:0000313" key="2">
    <source>
        <dbReference type="Proteomes" id="UP000184693"/>
    </source>
</evidence>
<dbReference type="EMBL" id="FSRM01000001">
    <property type="protein sequence ID" value="SIO03919.1"/>
    <property type="molecule type" value="Genomic_DNA"/>
</dbReference>
<accession>A0A1N6G8N1</accession>
<organism evidence="1 2">
    <name type="scientific">Paraburkholderia phenazinium</name>
    <dbReference type="NCBI Taxonomy" id="60549"/>
    <lineage>
        <taxon>Bacteria</taxon>
        <taxon>Pseudomonadati</taxon>
        <taxon>Pseudomonadota</taxon>
        <taxon>Betaproteobacteria</taxon>
        <taxon>Burkholderiales</taxon>
        <taxon>Burkholderiaceae</taxon>
        <taxon>Paraburkholderia</taxon>
    </lineage>
</organism>
<dbReference type="AlphaFoldDB" id="A0A1N6G8N1"/>
<gene>
    <name evidence="1" type="ORF">SAMN05444168_2209</name>
</gene>